<gene>
    <name evidence="1" type="ORF">H2198_005684</name>
</gene>
<proteinExistence type="predicted"/>
<evidence type="ECO:0000313" key="2">
    <source>
        <dbReference type="Proteomes" id="UP001172386"/>
    </source>
</evidence>
<reference evidence="1" key="1">
    <citation type="submission" date="2022-10" db="EMBL/GenBank/DDBJ databases">
        <title>Culturing micro-colonial fungi from biological soil crusts in the Mojave desert and describing Neophaeococcomyces mojavensis, and introducing the new genera and species Taxawa tesnikishii.</title>
        <authorList>
            <person name="Kurbessoian T."/>
            <person name="Stajich J.E."/>
        </authorList>
    </citation>
    <scope>NUCLEOTIDE SEQUENCE</scope>
    <source>
        <strain evidence="1">JES_112</strain>
    </source>
</reference>
<accession>A0ACC3A522</accession>
<comment type="caution">
    <text evidence="1">The sequence shown here is derived from an EMBL/GenBank/DDBJ whole genome shotgun (WGS) entry which is preliminary data.</text>
</comment>
<evidence type="ECO:0000313" key="1">
    <source>
        <dbReference type="EMBL" id="KAJ9655498.1"/>
    </source>
</evidence>
<sequence length="712" mass="80234">MTSTNNARRLAPAPLQPVDDTSLSTRAVPSPQAAKSGIKRASTACQSCKQIKRKVSFNIAQRSAVNVVFLKSPNNVYAFSELGRPSSLGLFCDQQHPCSNCIKTNTTCVYDQAQDRRRRAARKRTVEELELKRDALDTILDALRHSEDENVQHLLHLIKTNEPLEDIIRYAAAHDGSFPEEQLASLAVAVDTGLSRKSVLSISALCDSPPIKVPAKPWTRITMDDDFVSHLISTYFSWCDPAYPCVMRPLFLDAMVSKDLKSEFCSPLLVNAILAVACHFSDHPATCQIPGDPSTRGQHFLREAMRLWTEEAGQPKLTNLQACQPIAVALTLTGKDRLSMSYVDQANELAADMLFKLKRLPETAPQYQDLQKSLRSACWSLYLLSVGMGLALMRARRYSTPDIERPDIDDHIADWLPYPNCEPSMRVHFGKFADYQFNLHEVGAEIGGYVFCNNEDQPDLRAKIVDFEQKLGALHKSLPWPDENTTINPQIMDLHLVYHWMRISLFNFLKSPNSNFTGDVESLFRYAQEQCLESARTIAGLYRRWFQDFGSRNLTIWICQTAVSAAHVFIDHLDNYEVHDNFHDVCLVLSSISRRWMLMRGHVRMLFITAEQRGQILPERTRQLLSYVARDSWKPGDHKFFGNSTFPNYALAKGEDPRTAAMGDLLEKWANLDLDHGISRQDTTGSEGDMATNSVDTGIDGEHSTDGTTPED</sequence>
<dbReference type="EMBL" id="JAPDRQ010000095">
    <property type="protein sequence ID" value="KAJ9655498.1"/>
    <property type="molecule type" value="Genomic_DNA"/>
</dbReference>
<name>A0ACC3A522_9EURO</name>
<protein>
    <submittedName>
        <fullName evidence="1">Uncharacterized protein</fullName>
    </submittedName>
</protein>
<dbReference type="Proteomes" id="UP001172386">
    <property type="component" value="Unassembled WGS sequence"/>
</dbReference>
<organism evidence="1 2">
    <name type="scientific">Neophaeococcomyces mojaviensis</name>
    <dbReference type="NCBI Taxonomy" id="3383035"/>
    <lineage>
        <taxon>Eukaryota</taxon>
        <taxon>Fungi</taxon>
        <taxon>Dikarya</taxon>
        <taxon>Ascomycota</taxon>
        <taxon>Pezizomycotina</taxon>
        <taxon>Eurotiomycetes</taxon>
        <taxon>Chaetothyriomycetidae</taxon>
        <taxon>Chaetothyriales</taxon>
        <taxon>Chaetothyriales incertae sedis</taxon>
        <taxon>Neophaeococcomyces</taxon>
    </lineage>
</organism>
<keyword evidence="2" id="KW-1185">Reference proteome</keyword>